<dbReference type="SUPFAM" id="SSF55031">
    <property type="entry name" value="Bacterial exopeptidase dimerisation domain"/>
    <property type="match status" value="1"/>
</dbReference>
<evidence type="ECO:0000259" key="3">
    <source>
        <dbReference type="Pfam" id="PF07687"/>
    </source>
</evidence>
<keyword evidence="4" id="KW-0645">Protease</keyword>
<sequence length="373" mass="39082">MADDLSRDVKLLDRDLVALRRDLHRHPELGYAEVRTSQVVAERLRKLGLSVRTGVAGTGVIANLEGERPGRTVLLRADMDALPVVERSGHDFPSEASGVMHACGHDAHVSALLGAAELLAARRDRIAGRVRFLFQPAEELGGGALQVIQAGALDGVDQALGAHVMSPLPFGVVATRTGPFFAGIDVFEIVVVGNAGHGGLPHMSVDPIYAAAQVVTALQSIVSRETKPGEPVVVSVSAISGGNAANVVVERVTLQGTVRWFSQATREHALERIQGIASGVCSALRAACEFRVLSSSPVTTNAAAPVDLVTAAARATERAEVLDPGPMTVSEDFSEFTDRVPGCLFTVGAGGPTAAPHHHHAFDLDERAIGLIA</sequence>
<dbReference type="Gene3D" id="3.30.70.360">
    <property type="match status" value="1"/>
</dbReference>
<keyword evidence="4" id="KW-0121">Carboxypeptidase</keyword>
<dbReference type="InterPro" id="IPR011650">
    <property type="entry name" value="Peptidase_M20_dimer"/>
</dbReference>
<dbReference type="GO" id="GO:0019877">
    <property type="term" value="P:diaminopimelate biosynthetic process"/>
    <property type="evidence" value="ECO:0007669"/>
    <property type="project" value="UniProtKB-ARBA"/>
</dbReference>
<dbReference type="PANTHER" id="PTHR11014:SF63">
    <property type="entry name" value="METALLOPEPTIDASE, PUTATIVE (AFU_ORTHOLOGUE AFUA_6G09600)-RELATED"/>
    <property type="match status" value="1"/>
</dbReference>
<dbReference type="EMBL" id="JEMB01001496">
    <property type="protein sequence ID" value="KYF86867.1"/>
    <property type="molecule type" value="Genomic_DNA"/>
</dbReference>
<accession>A0A150S378</accession>
<dbReference type="Proteomes" id="UP000075635">
    <property type="component" value="Unassembled WGS sequence"/>
</dbReference>
<dbReference type="InterPro" id="IPR017439">
    <property type="entry name" value="Amidohydrolase"/>
</dbReference>
<keyword evidence="1" id="KW-0378">Hydrolase</keyword>
<proteinExistence type="predicted"/>
<dbReference type="NCBIfam" id="TIGR01891">
    <property type="entry name" value="amidohydrolases"/>
    <property type="match status" value="1"/>
</dbReference>
<dbReference type="Pfam" id="PF07687">
    <property type="entry name" value="M20_dimer"/>
    <property type="match status" value="1"/>
</dbReference>
<feature type="domain" description="Peptidase M20 dimerisation" evidence="3">
    <location>
        <begin position="183"/>
        <end position="278"/>
    </location>
</feature>
<dbReference type="PIRSF" id="PIRSF005962">
    <property type="entry name" value="Pept_M20D_amidohydro"/>
    <property type="match status" value="1"/>
</dbReference>
<feature type="non-terminal residue" evidence="4">
    <location>
        <position position="373"/>
    </location>
</feature>
<dbReference type="InterPro" id="IPR036264">
    <property type="entry name" value="Bact_exopeptidase_dim_dom"/>
</dbReference>
<organism evidence="4 5">
    <name type="scientific">Sorangium cellulosum</name>
    <name type="common">Polyangium cellulosum</name>
    <dbReference type="NCBI Taxonomy" id="56"/>
    <lineage>
        <taxon>Bacteria</taxon>
        <taxon>Pseudomonadati</taxon>
        <taxon>Myxococcota</taxon>
        <taxon>Polyangia</taxon>
        <taxon>Polyangiales</taxon>
        <taxon>Polyangiaceae</taxon>
        <taxon>Sorangium</taxon>
    </lineage>
</organism>
<feature type="binding site" evidence="2">
    <location>
        <position position="103"/>
    </location>
    <ligand>
        <name>Mn(2+)</name>
        <dbReference type="ChEBI" id="CHEBI:29035"/>
        <label>2</label>
    </ligand>
</feature>
<evidence type="ECO:0000256" key="2">
    <source>
        <dbReference type="PIRSR" id="PIRSR005962-1"/>
    </source>
</evidence>
<gene>
    <name evidence="4" type="ORF">BE17_41945</name>
</gene>
<feature type="binding site" evidence="2">
    <location>
        <position position="163"/>
    </location>
    <ligand>
        <name>Mn(2+)</name>
        <dbReference type="ChEBI" id="CHEBI:29035"/>
        <label>2</label>
    </ligand>
</feature>
<dbReference type="GO" id="GO:0004180">
    <property type="term" value="F:carboxypeptidase activity"/>
    <property type="evidence" value="ECO:0007669"/>
    <property type="project" value="UniProtKB-KW"/>
</dbReference>
<dbReference type="Pfam" id="PF01546">
    <property type="entry name" value="Peptidase_M20"/>
    <property type="match status" value="1"/>
</dbReference>
<comment type="caution">
    <text evidence="4">The sequence shown here is derived from an EMBL/GenBank/DDBJ whole genome shotgun (WGS) entry which is preliminary data.</text>
</comment>
<dbReference type="AlphaFoldDB" id="A0A150S378"/>
<feature type="binding site" evidence="2">
    <location>
        <position position="139"/>
    </location>
    <ligand>
        <name>Mn(2+)</name>
        <dbReference type="ChEBI" id="CHEBI:29035"/>
        <label>2</label>
    </ligand>
</feature>
<keyword evidence="2" id="KW-0464">Manganese</keyword>
<evidence type="ECO:0000256" key="1">
    <source>
        <dbReference type="ARBA" id="ARBA00022801"/>
    </source>
</evidence>
<reference evidence="4 5" key="1">
    <citation type="submission" date="2014-02" db="EMBL/GenBank/DDBJ databases">
        <title>The small core and large imbalanced accessory genome model reveals a collaborative survival strategy of Sorangium cellulosum strains in nature.</title>
        <authorList>
            <person name="Han K."/>
            <person name="Peng R."/>
            <person name="Blom J."/>
            <person name="Li Y.-Z."/>
        </authorList>
    </citation>
    <scope>NUCLEOTIDE SEQUENCE [LARGE SCALE GENOMIC DNA]</scope>
    <source>
        <strain evidence="4 5">So0011-07</strain>
    </source>
</reference>
<evidence type="ECO:0000313" key="5">
    <source>
        <dbReference type="Proteomes" id="UP000075635"/>
    </source>
</evidence>
<dbReference type="Gene3D" id="3.40.630.10">
    <property type="entry name" value="Zn peptidases"/>
    <property type="match status" value="1"/>
</dbReference>
<dbReference type="GO" id="GO:0046872">
    <property type="term" value="F:metal ion binding"/>
    <property type="evidence" value="ECO:0007669"/>
    <property type="project" value="UniProtKB-KW"/>
</dbReference>
<feature type="binding site" evidence="2">
    <location>
        <position position="358"/>
    </location>
    <ligand>
        <name>Mn(2+)</name>
        <dbReference type="ChEBI" id="CHEBI:29035"/>
        <label>2</label>
    </ligand>
</feature>
<name>A0A150S378_SORCE</name>
<evidence type="ECO:0000313" key="4">
    <source>
        <dbReference type="EMBL" id="KYF86867.1"/>
    </source>
</evidence>
<dbReference type="InterPro" id="IPR002933">
    <property type="entry name" value="Peptidase_M20"/>
</dbReference>
<dbReference type="FunFam" id="3.30.70.360:FF:000001">
    <property type="entry name" value="N-acetyldiaminopimelate deacetylase"/>
    <property type="match status" value="1"/>
</dbReference>
<dbReference type="GO" id="GO:0050118">
    <property type="term" value="F:N-acetyldiaminopimelate deacetylase activity"/>
    <property type="evidence" value="ECO:0007669"/>
    <property type="project" value="UniProtKB-ARBA"/>
</dbReference>
<protein>
    <submittedName>
        <fullName evidence="4">Carboxypeptidase</fullName>
    </submittedName>
</protein>
<keyword evidence="2" id="KW-0479">Metal-binding</keyword>
<dbReference type="PANTHER" id="PTHR11014">
    <property type="entry name" value="PEPTIDASE M20 FAMILY MEMBER"/>
    <property type="match status" value="1"/>
</dbReference>
<comment type="cofactor">
    <cofactor evidence="2">
        <name>Mn(2+)</name>
        <dbReference type="ChEBI" id="CHEBI:29035"/>
    </cofactor>
    <text evidence="2">The Mn(2+) ion enhances activity.</text>
</comment>
<dbReference type="SUPFAM" id="SSF53187">
    <property type="entry name" value="Zn-dependent exopeptidases"/>
    <property type="match status" value="1"/>
</dbReference>
<feature type="binding site" evidence="2">
    <location>
        <position position="105"/>
    </location>
    <ligand>
        <name>Mn(2+)</name>
        <dbReference type="ChEBI" id="CHEBI:29035"/>
        <label>2</label>
    </ligand>
</feature>